<organism evidence="3 4">
    <name type="scientific">Trifolium pratense</name>
    <name type="common">Red clover</name>
    <dbReference type="NCBI Taxonomy" id="57577"/>
    <lineage>
        <taxon>Eukaryota</taxon>
        <taxon>Viridiplantae</taxon>
        <taxon>Streptophyta</taxon>
        <taxon>Embryophyta</taxon>
        <taxon>Tracheophyta</taxon>
        <taxon>Spermatophyta</taxon>
        <taxon>Magnoliopsida</taxon>
        <taxon>eudicotyledons</taxon>
        <taxon>Gunneridae</taxon>
        <taxon>Pentapetalae</taxon>
        <taxon>rosids</taxon>
        <taxon>fabids</taxon>
        <taxon>Fabales</taxon>
        <taxon>Fabaceae</taxon>
        <taxon>Papilionoideae</taxon>
        <taxon>50 kb inversion clade</taxon>
        <taxon>NPAAA clade</taxon>
        <taxon>Hologalegina</taxon>
        <taxon>IRL clade</taxon>
        <taxon>Trifolieae</taxon>
        <taxon>Trifolium</taxon>
    </lineage>
</organism>
<gene>
    <name evidence="3" type="ORF">L195_g051454</name>
</gene>
<reference evidence="3 4" key="1">
    <citation type="journal article" date="2014" name="Am. J. Bot.">
        <title>Genome assembly and annotation for red clover (Trifolium pratense; Fabaceae).</title>
        <authorList>
            <person name="Istvanek J."/>
            <person name="Jaros M."/>
            <person name="Krenek A."/>
            <person name="Repkova J."/>
        </authorList>
    </citation>
    <scope>NUCLEOTIDE SEQUENCE [LARGE SCALE GENOMIC DNA]</scope>
    <source>
        <strain evidence="4">cv. Tatra</strain>
        <tissue evidence="3">Young leaves</tissue>
    </source>
</reference>
<feature type="transmembrane region" description="Helical" evidence="2">
    <location>
        <begin position="130"/>
        <end position="148"/>
    </location>
</feature>
<evidence type="ECO:0000313" key="4">
    <source>
        <dbReference type="Proteomes" id="UP000236291"/>
    </source>
</evidence>
<name>A0A2K3JZN8_TRIPR</name>
<dbReference type="ExpressionAtlas" id="A0A2K3JZN8">
    <property type="expression patterns" value="baseline"/>
</dbReference>
<dbReference type="AlphaFoldDB" id="A0A2K3JZN8"/>
<proteinExistence type="predicted"/>
<keyword evidence="2" id="KW-1133">Transmembrane helix</keyword>
<keyword evidence="2" id="KW-0472">Membrane</keyword>
<keyword evidence="2" id="KW-0812">Transmembrane</keyword>
<feature type="region of interest" description="Disordered" evidence="1">
    <location>
        <begin position="84"/>
        <end position="105"/>
    </location>
</feature>
<comment type="caution">
    <text evidence="3">The sequence shown here is derived from an EMBL/GenBank/DDBJ whole genome shotgun (WGS) entry which is preliminary data.</text>
</comment>
<evidence type="ECO:0000256" key="2">
    <source>
        <dbReference type="SAM" id="Phobius"/>
    </source>
</evidence>
<sequence>GFSIKIGAITCFLGDSCCNDVDFAIIASEEHKQLKNFETEFVLSVVSQKSQNQSSVQMFSSPIKVKRHHVGNVRFLQDHDQHNKKELDNHSEPNNHSTPDNPSEPAITLQTLINHQNLITLQNLDMQWKVFYLGLLPNVMSFFFYLIVL</sequence>
<feature type="non-terminal residue" evidence="3">
    <location>
        <position position="1"/>
    </location>
</feature>
<accession>A0A2K3JZN8</accession>
<evidence type="ECO:0000256" key="1">
    <source>
        <dbReference type="SAM" id="MobiDB-lite"/>
    </source>
</evidence>
<evidence type="ECO:0000313" key="3">
    <source>
        <dbReference type="EMBL" id="PNX59511.1"/>
    </source>
</evidence>
<dbReference type="EMBL" id="ASHM01080821">
    <property type="protein sequence ID" value="PNX59511.1"/>
    <property type="molecule type" value="Genomic_DNA"/>
</dbReference>
<reference evidence="3 4" key="2">
    <citation type="journal article" date="2017" name="Front. Plant Sci.">
        <title>Gene Classification and Mining of Molecular Markers Useful in Red Clover (Trifolium pratense) Breeding.</title>
        <authorList>
            <person name="Istvanek J."/>
            <person name="Dluhosova J."/>
            <person name="Dluhos P."/>
            <person name="Patkova L."/>
            <person name="Nedelnik J."/>
            <person name="Repkova J."/>
        </authorList>
    </citation>
    <scope>NUCLEOTIDE SEQUENCE [LARGE SCALE GENOMIC DNA]</scope>
    <source>
        <strain evidence="4">cv. Tatra</strain>
        <tissue evidence="3">Young leaves</tissue>
    </source>
</reference>
<dbReference type="Proteomes" id="UP000236291">
    <property type="component" value="Unassembled WGS sequence"/>
</dbReference>
<protein>
    <submittedName>
        <fullName evidence="3">Uncharacterized protein</fullName>
    </submittedName>
</protein>
<feature type="compositionally biased region" description="Basic and acidic residues" evidence="1">
    <location>
        <begin position="84"/>
        <end position="93"/>
    </location>
</feature>